<geneLocation type="plasmid" evidence="1 2">
    <name>pR132505</name>
</geneLocation>
<dbReference type="OrthoDB" id="9769293at2"/>
<dbReference type="AlphaFoldDB" id="C6BAE5"/>
<reference evidence="1 2" key="1">
    <citation type="journal article" date="2010" name="Stand. Genomic Sci.">
        <title>Complete genome sequence of Rhizobium leguminosarum bv. trifolii strain WSM1325, an effective microsymbiont of annual Mediterranean clovers.</title>
        <authorList>
            <person name="Reeve W."/>
            <person name="O'Hara G."/>
            <person name="Chain P."/>
            <person name="Ardley J."/>
            <person name="Brau L."/>
            <person name="Nandesena K."/>
            <person name="Tiwari R."/>
            <person name="Copeland A."/>
            <person name="Nolan M."/>
            <person name="Han C."/>
            <person name="Brettin T."/>
            <person name="Land M."/>
            <person name="Ovchinikova G."/>
            <person name="Ivanova N."/>
            <person name="Mavromatis K."/>
            <person name="Markowitz V."/>
            <person name="Kyrpides N."/>
            <person name="Melino V."/>
            <person name="Denton M."/>
            <person name="Yates R."/>
            <person name="Howieson J."/>
        </authorList>
    </citation>
    <scope>NUCLEOTIDE SEQUENCE [LARGE SCALE GENOMIC DNA]</scope>
    <source>
        <strain evidence="2">WSM1325</strain>
        <plasmid evidence="2">Plasmid pR132505</plasmid>
    </source>
</reference>
<name>C6BAE5_RHILS</name>
<protein>
    <submittedName>
        <fullName evidence="1">Uncharacterized protein</fullName>
    </submittedName>
</protein>
<dbReference type="SUPFAM" id="SSF110849">
    <property type="entry name" value="ParB/Sulfiredoxin"/>
    <property type="match status" value="1"/>
</dbReference>
<dbReference type="EMBL" id="CP001627">
    <property type="protein sequence ID" value="ACS61053.1"/>
    <property type="molecule type" value="Genomic_DNA"/>
</dbReference>
<dbReference type="InterPro" id="IPR036086">
    <property type="entry name" value="ParB/Sulfiredoxin_sf"/>
</dbReference>
<organism evidence="1 2">
    <name type="scientific">Rhizobium leguminosarum bv. trifolii (strain WSM1325)</name>
    <dbReference type="NCBI Taxonomy" id="395491"/>
    <lineage>
        <taxon>Bacteria</taxon>
        <taxon>Pseudomonadati</taxon>
        <taxon>Pseudomonadota</taxon>
        <taxon>Alphaproteobacteria</taxon>
        <taxon>Hyphomicrobiales</taxon>
        <taxon>Rhizobiaceae</taxon>
        <taxon>Rhizobium/Agrobacterium group</taxon>
        <taxon>Rhizobium</taxon>
    </lineage>
</organism>
<dbReference type="KEGG" id="rlg:Rleg_6302"/>
<dbReference type="Proteomes" id="UP000002256">
    <property type="component" value="Plasmid pR132505"/>
</dbReference>
<proteinExistence type="predicted"/>
<gene>
    <name evidence="1" type="ordered locus">Rleg_6302</name>
</gene>
<dbReference type="HOGENOM" id="CLU_823553_0_0_5"/>
<keyword evidence="1" id="KW-0614">Plasmid</keyword>
<accession>C6BAE5</accession>
<evidence type="ECO:0000313" key="1">
    <source>
        <dbReference type="EMBL" id="ACS61053.1"/>
    </source>
</evidence>
<dbReference type="Gene3D" id="3.90.1530.10">
    <property type="entry name" value="Conserved hypothetical protein from pyrococcus furiosus pfu- 392566-001, ParB domain"/>
    <property type="match status" value="1"/>
</dbReference>
<sequence>MNAMDKHPLKAGEPILIRGVEVPVETGSLPQKHLQFFVENPRVYSILRSDGEEPSQADIERKLLDMDHVKALIQDIKRDGGLTDPVVVRAGTLEVLEGNSRLAAYRALAKNDPVKWGYMKVRLLPQDIDEALIFALLGQYHIKGKKDWAPFEQAGFLYRRHKTHDVDTGKLAIEIGLSKRKVEHLIAVYQFMLDHDEADTAKWSYYDEYLKSSKIRKARLANVAFDSLVVGKIKSDEIAKAVDIRDRLPIICSAPKALQKFVNGTEGFEDAFDHAVEAGADNTPLKKITKFRNWLALPETESALNHAQDETRKKILFELGKLSGRVDTLAQKLNPKK</sequence>
<evidence type="ECO:0000313" key="2">
    <source>
        <dbReference type="Proteomes" id="UP000002256"/>
    </source>
</evidence>